<dbReference type="Proteomes" id="UP000838756">
    <property type="component" value="Unassembled WGS sequence"/>
</dbReference>
<gene>
    <name evidence="1" type="primary">jg3956</name>
    <name evidence="1" type="ORF">PAEG_LOCUS18047</name>
</gene>
<name>A0A8S4RVY8_9NEOP</name>
<keyword evidence="2" id="KW-1185">Reference proteome</keyword>
<evidence type="ECO:0000313" key="1">
    <source>
        <dbReference type="EMBL" id="CAH2241624.1"/>
    </source>
</evidence>
<dbReference type="EMBL" id="CAKXAJ010025582">
    <property type="protein sequence ID" value="CAH2241624.1"/>
    <property type="molecule type" value="Genomic_DNA"/>
</dbReference>
<dbReference type="AlphaFoldDB" id="A0A8S4RVY8"/>
<dbReference type="OrthoDB" id="7466345at2759"/>
<organism evidence="1 2">
    <name type="scientific">Pararge aegeria aegeria</name>
    <dbReference type="NCBI Taxonomy" id="348720"/>
    <lineage>
        <taxon>Eukaryota</taxon>
        <taxon>Metazoa</taxon>
        <taxon>Ecdysozoa</taxon>
        <taxon>Arthropoda</taxon>
        <taxon>Hexapoda</taxon>
        <taxon>Insecta</taxon>
        <taxon>Pterygota</taxon>
        <taxon>Neoptera</taxon>
        <taxon>Endopterygota</taxon>
        <taxon>Lepidoptera</taxon>
        <taxon>Glossata</taxon>
        <taxon>Ditrysia</taxon>
        <taxon>Papilionoidea</taxon>
        <taxon>Nymphalidae</taxon>
        <taxon>Satyrinae</taxon>
        <taxon>Satyrini</taxon>
        <taxon>Parargina</taxon>
        <taxon>Pararge</taxon>
    </lineage>
</organism>
<evidence type="ECO:0000313" key="2">
    <source>
        <dbReference type="Proteomes" id="UP000838756"/>
    </source>
</evidence>
<accession>A0A8S4RVY8</accession>
<protein>
    <submittedName>
        <fullName evidence="1">Jg3956 protein</fullName>
    </submittedName>
</protein>
<proteinExistence type="predicted"/>
<comment type="caution">
    <text evidence="1">The sequence shown here is derived from an EMBL/GenBank/DDBJ whole genome shotgun (WGS) entry which is preliminary data.</text>
</comment>
<reference evidence="1" key="1">
    <citation type="submission" date="2022-03" db="EMBL/GenBank/DDBJ databases">
        <authorList>
            <person name="Lindestad O."/>
        </authorList>
    </citation>
    <scope>NUCLEOTIDE SEQUENCE</scope>
</reference>
<sequence length="138" mass="15185">MNIGVPRCWNINPTQVNAVLVGPQQGGQTTSNESLGAAGRKRPRTVYCGTPYKRPMSSSGLQLVEVMMMMMKYTKVTFDISEIYACRKLVFVTTTRSTALQQCFTDNHHVIAVGGRSSSEDTAARQRTLMSYEAAKGI</sequence>